<evidence type="ECO:0000313" key="3">
    <source>
        <dbReference type="Proteomes" id="UP000003277"/>
    </source>
</evidence>
<dbReference type="Proteomes" id="UP000003277">
    <property type="component" value="Unassembled WGS sequence"/>
</dbReference>
<evidence type="ECO:0000313" key="2">
    <source>
        <dbReference type="EMBL" id="EHO62838.1"/>
    </source>
</evidence>
<gene>
    <name evidence="2" type="ORF">HMPREF9453_01247</name>
</gene>
<feature type="domain" description="HicB-like antitoxin of toxin-antitoxin system" evidence="1">
    <location>
        <begin position="12"/>
        <end position="94"/>
    </location>
</feature>
<evidence type="ECO:0000259" key="1">
    <source>
        <dbReference type="Pfam" id="PF15919"/>
    </source>
</evidence>
<dbReference type="EMBL" id="ADLT01000043">
    <property type="protein sequence ID" value="EHO62838.1"/>
    <property type="molecule type" value="Genomic_DNA"/>
</dbReference>
<dbReference type="Gene3D" id="3.30.160.250">
    <property type="match status" value="1"/>
</dbReference>
<dbReference type="AlphaFoldDB" id="H1D0V9"/>
<organism evidence="2 3">
    <name type="scientific">Dialister succinatiphilus YIT 11850</name>
    <dbReference type="NCBI Taxonomy" id="742743"/>
    <lineage>
        <taxon>Bacteria</taxon>
        <taxon>Bacillati</taxon>
        <taxon>Bacillota</taxon>
        <taxon>Negativicutes</taxon>
        <taxon>Veillonellales</taxon>
        <taxon>Veillonellaceae</taxon>
        <taxon>Dialister</taxon>
    </lineage>
</organism>
<dbReference type="InterPro" id="IPR051404">
    <property type="entry name" value="TA_system_antitoxin"/>
</dbReference>
<keyword evidence="3" id="KW-1185">Reference proteome</keyword>
<dbReference type="PANTHER" id="PTHR34504">
    <property type="entry name" value="ANTITOXIN HICB"/>
    <property type="match status" value="1"/>
</dbReference>
<dbReference type="HOGENOM" id="CLU_1977974_0_0_9"/>
<dbReference type="eggNOG" id="COG1598">
    <property type="taxonomic scope" value="Bacteria"/>
</dbReference>
<sequence>MQERGEMMTYFYPAIFKHDAEKKIFTAVFPDLPGCQAQGRSMDEAAKKARDAMAASLLEMEEKEISIPLPSDERLLQHRLRHAKVCVMLVDMNSYRAFRAYKVKHAESKSAEWAASARKSRKSSFLSRVFGLR</sequence>
<accession>H1D0V9</accession>
<dbReference type="STRING" id="742743.HMPREF9453_01247"/>
<name>H1D0V9_9FIRM</name>
<dbReference type="PATRIC" id="fig|742743.3.peg.1266"/>
<protein>
    <recommendedName>
        <fullName evidence="1">HicB-like antitoxin of toxin-antitoxin system domain-containing protein</fullName>
    </recommendedName>
</protein>
<dbReference type="InterPro" id="IPR031807">
    <property type="entry name" value="HicB-like"/>
</dbReference>
<dbReference type="SUPFAM" id="SSF143100">
    <property type="entry name" value="TTHA1013/TTHA0281-like"/>
    <property type="match status" value="1"/>
</dbReference>
<comment type="caution">
    <text evidence="2">The sequence shown here is derived from an EMBL/GenBank/DDBJ whole genome shotgun (WGS) entry which is preliminary data.</text>
</comment>
<dbReference type="OrthoDB" id="1634341at2"/>
<dbReference type="InterPro" id="IPR035069">
    <property type="entry name" value="TTHA1013/TTHA0281-like"/>
</dbReference>
<reference evidence="2 3" key="1">
    <citation type="submission" date="2011-11" db="EMBL/GenBank/DDBJ databases">
        <title>The Genome Sequence of Dialister succinatiphilus YIT 11850.</title>
        <authorList>
            <consortium name="The Broad Institute Genome Sequencing Platform"/>
            <person name="Earl A."/>
            <person name="Ward D."/>
            <person name="Feldgarden M."/>
            <person name="Gevers D."/>
            <person name="Morotomi M."/>
            <person name="Young S.K."/>
            <person name="Zeng Q."/>
            <person name="Gargeya S."/>
            <person name="Fitzgerald M."/>
            <person name="Haas B."/>
            <person name="Abouelleil A."/>
            <person name="Alvarado L."/>
            <person name="Arachchi H.M."/>
            <person name="Berlin A."/>
            <person name="Brown A."/>
            <person name="Chapman S.B."/>
            <person name="Dunbar C."/>
            <person name="Gearin G."/>
            <person name="Goldberg J."/>
            <person name="Griggs A."/>
            <person name="Gujja S."/>
            <person name="Heiman D."/>
            <person name="Howarth C."/>
            <person name="Lui A."/>
            <person name="MacDonald P.J.P."/>
            <person name="Montmayeur A."/>
            <person name="Murphy C."/>
            <person name="Neiman D."/>
            <person name="Pearson M."/>
            <person name="Priest M."/>
            <person name="Roberts A."/>
            <person name="Saif S."/>
            <person name="Shea T."/>
            <person name="Sisk P."/>
            <person name="Stolte C."/>
            <person name="Sykes S."/>
            <person name="Wortman J."/>
            <person name="Nusbaum C."/>
            <person name="Birren B."/>
        </authorList>
    </citation>
    <scope>NUCLEOTIDE SEQUENCE [LARGE SCALE GENOMIC DNA]</scope>
    <source>
        <strain evidence="2 3">YIT 11850</strain>
    </source>
</reference>
<proteinExistence type="predicted"/>
<dbReference type="Pfam" id="PF15919">
    <property type="entry name" value="HicB_lk_antitox"/>
    <property type="match status" value="1"/>
</dbReference>
<dbReference type="PANTHER" id="PTHR34504:SF4">
    <property type="entry name" value="ANTITOXIN HICB"/>
    <property type="match status" value="1"/>
</dbReference>